<protein>
    <submittedName>
        <fullName evidence="2">Uncharacterized protein</fullName>
    </submittedName>
</protein>
<evidence type="ECO:0000313" key="2">
    <source>
        <dbReference type="EMBL" id="ERN14566.1"/>
    </source>
</evidence>
<dbReference type="HOGENOM" id="CLU_2253721_0_0_1"/>
<keyword evidence="3" id="KW-1185">Reference proteome</keyword>
<dbReference type="Proteomes" id="UP000017836">
    <property type="component" value="Unassembled WGS sequence"/>
</dbReference>
<sequence length="104" mass="11875">MLKKFLSPPSLKQPWTNSLTCIWKYKTQATAEEPNHHRGTHPLPPPYPLQLVWEANNPTQMQSNTKTNMRACNKSTNPNRKFAGRVGLHRKLESLILLESANAQ</sequence>
<organism evidence="2 3">
    <name type="scientific">Amborella trichopoda</name>
    <dbReference type="NCBI Taxonomy" id="13333"/>
    <lineage>
        <taxon>Eukaryota</taxon>
        <taxon>Viridiplantae</taxon>
        <taxon>Streptophyta</taxon>
        <taxon>Embryophyta</taxon>
        <taxon>Tracheophyta</taxon>
        <taxon>Spermatophyta</taxon>
        <taxon>Magnoliopsida</taxon>
        <taxon>Amborellales</taxon>
        <taxon>Amborellaceae</taxon>
        <taxon>Amborella</taxon>
    </lineage>
</organism>
<evidence type="ECO:0000313" key="3">
    <source>
        <dbReference type="Proteomes" id="UP000017836"/>
    </source>
</evidence>
<dbReference type="AlphaFoldDB" id="U5CN48"/>
<dbReference type="EMBL" id="KI392532">
    <property type="protein sequence ID" value="ERN14566.1"/>
    <property type="molecule type" value="Genomic_DNA"/>
</dbReference>
<dbReference type="Gramene" id="ERN14566">
    <property type="protein sequence ID" value="ERN14566"/>
    <property type="gene ID" value="AMTR_s00038p00122500"/>
</dbReference>
<name>U5CN48_AMBTC</name>
<reference evidence="3" key="1">
    <citation type="journal article" date="2013" name="Science">
        <title>The Amborella genome and the evolution of flowering plants.</title>
        <authorList>
            <consortium name="Amborella Genome Project"/>
        </authorList>
    </citation>
    <scope>NUCLEOTIDE SEQUENCE [LARGE SCALE GENOMIC DNA]</scope>
</reference>
<feature type="region of interest" description="Disordered" evidence="1">
    <location>
        <begin position="61"/>
        <end position="81"/>
    </location>
</feature>
<accession>U5CN48</accession>
<evidence type="ECO:0000256" key="1">
    <source>
        <dbReference type="SAM" id="MobiDB-lite"/>
    </source>
</evidence>
<proteinExistence type="predicted"/>
<feature type="compositionally biased region" description="Polar residues" evidence="1">
    <location>
        <begin position="61"/>
        <end position="79"/>
    </location>
</feature>
<gene>
    <name evidence="2" type="ORF">AMTR_s00038p00122500</name>
</gene>